<organism evidence="3 4">
    <name type="scientific">Candidatus Polarisedimenticola svalbardensis</name>
    <dbReference type="NCBI Taxonomy" id="2886004"/>
    <lineage>
        <taxon>Bacteria</taxon>
        <taxon>Pseudomonadati</taxon>
        <taxon>Acidobacteriota</taxon>
        <taxon>Candidatus Polarisedimenticolia</taxon>
        <taxon>Candidatus Polarisedimenticolales</taxon>
        <taxon>Candidatus Polarisedimenticolaceae</taxon>
        <taxon>Candidatus Polarisedimenticola</taxon>
    </lineage>
</organism>
<name>A0A8J6Y5M7_9BACT</name>
<proteinExistence type="predicted"/>
<dbReference type="InterPro" id="IPR014352">
    <property type="entry name" value="FERM/acyl-CoA-bd_prot_sf"/>
</dbReference>
<evidence type="ECO:0000313" key="3">
    <source>
        <dbReference type="EMBL" id="MBD3868619.1"/>
    </source>
</evidence>
<dbReference type="PANTHER" id="PTHR23310:SF62">
    <property type="entry name" value="ACYL-COA BINDING PROTEIN 1, ISOFORM A"/>
    <property type="match status" value="1"/>
</dbReference>
<dbReference type="InterPro" id="IPR000582">
    <property type="entry name" value="Acyl-CoA-binding_protein"/>
</dbReference>
<dbReference type="Gene3D" id="1.20.80.10">
    <property type="match status" value="1"/>
</dbReference>
<dbReference type="GO" id="GO:0006631">
    <property type="term" value="P:fatty acid metabolic process"/>
    <property type="evidence" value="ECO:0007669"/>
    <property type="project" value="TreeGrafter"/>
</dbReference>
<dbReference type="PANTHER" id="PTHR23310">
    <property type="entry name" value="ACYL-COA-BINDING PROTEIN, ACBP"/>
    <property type="match status" value="1"/>
</dbReference>
<dbReference type="AlphaFoldDB" id="A0A8J6Y5M7"/>
<comment type="caution">
    <text evidence="3">The sequence shown here is derived from an EMBL/GenBank/DDBJ whole genome shotgun (WGS) entry which is preliminary data.</text>
</comment>
<sequence length="98" mass="10595">MESRKIPKGKVGVVSDLQTAFEKAAVEAKALTKMPSNNKLLKLYALYKQGSSGDVAGERPSSMDFVNAAKYDAWKEIAGTPRDDAMQGYIDLVGKLKG</sequence>
<protein>
    <submittedName>
        <fullName evidence="3">Acyl-CoA-binding protein</fullName>
    </submittedName>
</protein>
<dbReference type="PROSITE" id="PS00880">
    <property type="entry name" value="ACB_1"/>
    <property type="match status" value="1"/>
</dbReference>
<gene>
    <name evidence="3" type="ORF">IFK94_10890</name>
</gene>
<evidence type="ECO:0000256" key="1">
    <source>
        <dbReference type="ARBA" id="ARBA00023121"/>
    </source>
</evidence>
<dbReference type="EMBL" id="JACXWD010000037">
    <property type="protein sequence ID" value="MBD3868619.1"/>
    <property type="molecule type" value="Genomic_DNA"/>
</dbReference>
<dbReference type="InterPro" id="IPR022408">
    <property type="entry name" value="Acyl-CoA-binding_prot_CS"/>
</dbReference>
<evidence type="ECO:0000259" key="2">
    <source>
        <dbReference type="PROSITE" id="PS51228"/>
    </source>
</evidence>
<reference evidence="3 4" key="1">
    <citation type="submission" date="2020-08" db="EMBL/GenBank/DDBJ databases">
        <title>Acidobacteriota in marine sediments use diverse sulfur dissimilation pathways.</title>
        <authorList>
            <person name="Wasmund K."/>
        </authorList>
    </citation>
    <scope>NUCLEOTIDE SEQUENCE [LARGE SCALE GENOMIC DNA]</scope>
    <source>
        <strain evidence="3">MAG AM4</strain>
    </source>
</reference>
<evidence type="ECO:0000313" key="4">
    <source>
        <dbReference type="Proteomes" id="UP000648239"/>
    </source>
</evidence>
<dbReference type="SUPFAM" id="SSF47027">
    <property type="entry name" value="Acyl-CoA binding protein"/>
    <property type="match status" value="1"/>
</dbReference>
<dbReference type="PRINTS" id="PR00689">
    <property type="entry name" value="ACOABINDINGP"/>
</dbReference>
<accession>A0A8J6Y5M7</accession>
<dbReference type="InterPro" id="IPR035984">
    <property type="entry name" value="Acyl-CoA-binding_sf"/>
</dbReference>
<dbReference type="Pfam" id="PF00887">
    <property type="entry name" value="ACBP"/>
    <property type="match status" value="1"/>
</dbReference>
<dbReference type="GO" id="GO:0000062">
    <property type="term" value="F:fatty-acyl-CoA binding"/>
    <property type="evidence" value="ECO:0007669"/>
    <property type="project" value="InterPro"/>
</dbReference>
<dbReference type="Proteomes" id="UP000648239">
    <property type="component" value="Unassembled WGS sequence"/>
</dbReference>
<keyword evidence="1" id="KW-0446">Lipid-binding</keyword>
<dbReference type="PROSITE" id="PS51228">
    <property type="entry name" value="ACB_2"/>
    <property type="match status" value="1"/>
</dbReference>
<feature type="domain" description="ACB" evidence="2">
    <location>
        <begin position="17"/>
        <end position="98"/>
    </location>
</feature>